<feature type="transmembrane region" description="Helical" evidence="1">
    <location>
        <begin position="27"/>
        <end position="45"/>
    </location>
</feature>
<dbReference type="EMBL" id="BAABLM010000001">
    <property type="protein sequence ID" value="GAA4668413.1"/>
    <property type="molecule type" value="Genomic_DNA"/>
</dbReference>
<organism evidence="2 3">
    <name type="scientific">Frondihabitans cladoniiphilus</name>
    <dbReference type="NCBI Taxonomy" id="715785"/>
    <lineage>
        <taxon>Bacteria</taxon>
        <taxon>Bacillati</taxon>
        <taxon>Actinomycetota</taxon>
        <taxon>Actinomycetes</taxon>
        <taxon>Micrococcales</taxon>
        <taxon>Microbacteriaceae</taxon>
        <taxon>Frondihabitans</taxon>
    </lineage>
</organism>
<protein>
    <submittedName>
        <fullName evidence="2">Uncharacterized protein</fullName>
    </submittedName>
</protein>
<comment type="caution">
    <text evidence="2">The sequence shown here is derived from an EMBL/GenBank/DDBJ whole genome shotgun (WGS) entry which is preliminary data.</text>
</comment>
<dbReference type="Proteomes" id="UP001501295">
    <property type="component" value="Unassembled WGS sequence"/>
</dbReference>
<gene>
    <name evidence="2" type="ORF">GCM10025780_08870</name>
</gene>
<keyword evidence="1" id="KW-0812">Transmembrane</keyword>
<name>A0ABP8VP94_9MICO</name>
<evidence type="ECO:0000256" key="1">
    <source>
        <dbReference type="SAM" id="Phobius"/>
    </source>
</evidence>
<feature type="transmembrane region" description="Helical" evidence="1">
    <location>
        <begin position="65"/>
        <end position="86"/>
    </location>
</feature>
<evidence type="ECO:0000313" key="3">
    <source>
        <dbReference type="Proteomes" id="UP001501295"/>
    </source>
</evidence>
<keyword evidence="1" id="KW-0472">Membrane</keyword>
<keyword evidence="1" id="KW-1133">Transmembrane helix</keyword>
<keyword evidence="3" id="KW-1185">Reference proteome</keyword>
<accession>A0ABP8VP94</accession>
<reference evidence="3" key="1">
    <citation type="journal article" date="2019" name="Int. J. Syst. Evol. Microbiol.">
        <title>The Global Catalogue of Microorganisms (GCM) 10K type strain sequencing project: providing services to taxonomists for standard genome sequencing and annotation.</title>
        <authorList>
            <consortium name="The Broad Institute Genomics Platform"/>
            <consortium name="The Broad Institute Genome Sequencing Center for Infectious Disease"/>
            <person name="Wu L."/>
            <person name="Ma J."/>
        </authorList>
    </citation>
    <scope>NUCLEOTIDE SEQUENCE [LARGE SCALE GENOMIC DNA]</scope>
    <source>
        <strain evidence="3">JCM 18956</strain>
    </source>
</reference>
<sequence>MSDPDNTYPSVNPAAAHPADLKVSTAWYSKLPLVAIVICIVAVIRELRPLSAAVESGGRDTFDDVLAIAIPVAIVIIFVVLILTRLKSRARTKRLRERFPSAAIGVGIWARATRSVVPEKRGGNQANSFGLVITADGIDVWEDTDKAPLVRLPRADVAWIRTAVIRNGNRSTAGLIVSSRSRGDIPLILTDPDRRISSYLRSAKLHDLAVQGRGMLGLR</sequence>
<evidence type="ECO:0000313" key="2">
    <source>
        <dbReference type="EMBL" id="GAA4668413.1"/>
    </source>
</evidence>
<dbReference type="RefSeq" id="WP_345373629.1">
    <property type="nucleotide sequence ID" value="NZ_BAABLM010000001.1"/>
</dbReference>
<proteinExistence type="predicted"/>